<feature type="repeat" description="Pumilio" evidence="2">
    <location>
        <begin position="290"/>
        <end position="325"/>
    </location>
</feature>
<comment type="caution">
    <text evidence="4">The sequence shown here is derived from an EMBL/GenBank/DDBJ whole genome shotgun (WGS) entry which is preliminary data.</text>
</comment>
<name>A0A1R2BAU2_9CILI</name>
<organism evidence="4 5">
    <name type="scientific">Stentor coeruleus</name>
    <dbReference type="NCBI Taxonomy" id="5963"/>
    <lineage>
        <taxon>Eukaryota</taxon>
        <taxon>Sar</taxon>
        <taxon>Alveolata</taxon>
        <taxon>Ciliophora</taxon>
        <taxon>Postciliodesmatophora</taxon>
        <taxon>Heterotrichea</taxon>
        <taxon>Heterotrichida</taxon>
        <taxon>Stentoridae</taxon>
        <taxon>Stentor</taxon>
    </lineage>
</organism>
<dbReference type="SMART" id="SM00025">
    <property type="entry name" value="Pumilio"/>
    <property type="match status" value="8"/>
</dbReference>
<dbReference type="Gene3D" id="1.25.10.10">
    <property type="entry name" value="Leucine-rich Repeat Variant"/>
    <property type="match status" value="1"/>
</dbReference>
<feature type="repeat" description="Pumilio" evidence="2">
    <location>
        <begin position="254"/>
        <end position="289"/>
    </location>
</feature>
<dbReference type="PROSITE" id="PS50303">
    <property type="entry name" value="PUM_HD"/>
    <property type="match status" value="1"/>
</dbReference>
<evidence type="ECO:0000313" key="4">
    <source>
        <dbReference type="EMBL" id="OMJ73889.1"/>
    </source>
</evidence>
<evidence type="ECO:0000313" key="5">
    <source>
        <dbReference type="Proteomes" id="UP000187209"/>
    </source>
</evidence>
<feature type="domain" description="PUM-HD" evidence="3">
    <location>
        <begin position="88"/>
        <end position="430"/>
    </location>
</feature>
<keyword evidence="1" id="KW-0677">Repeat</keyword>
<evidence type="ECO:0000256" key="1">
    <source>
        <dbReference type="ARBA" id="ARBA00022737"/>
    </source>
</evidence>
<dbReference type="CDD" id="cd07920">
    <property type="entry name" value="Pumilio"/>
    <property type="match status" value="1"/>
</dbReference>
<dbReference type="EMBL" id="MPUH01000789">
    <property type="protein sequence ID" value="OMJ73889.1"/>
    <property type="molecule type" value="Genomic_DNA"/>
</dbReference>
<dbReference type="InterPro" id="IPR033133">
    <property type="entry name" value="PUM-HD"/>
</dbReference>
<dbReference type="Proteomes" id="UP000187209">
    <property type="component" value="Unassembled WGS sequence"/>
</dbReference>
<protein>
    <recommendedName>
        <fullName evidence="3">PUM-HD domain-containing protein</fullName>
    </recommendedName>
</protein>
<accession>A0A1R2BAU2</accession>
<feature type="repeat" description="Pumilio" evidence="2">
    <location>
        <begin position="146"/>
        <end position="181"/>
    </location>
</feature>
<dbReference type="InterPro" id="IPR016024">
    <property type="entry name" value="ARM-type_fold"/>
</dbReference>
<dbReference type="OrthoDB" id="668540at2759"/>
<dbReference type="GO" id="GO:0005737">
    <property type="term" value="C:cytoplasm"/>
    <property type="evidence" value="ECO:0007669"/>
    <property type="project" value="TreeGrafter"/>
</dbReference>
<dbReference type="GO" id="GO:0010608">
    <property type="term" value="P:post-transcriptional regulation of gene expression"/>
    <property type="evidence" value="ECO:0007669"/>
    <property type="project" value="TreeGrafter"/>
</dbReference>
<proteinExistence type="predicted"/>
<evidence type="ECO:0000259" key="3">
    <source>
        <dbReference type="PROSITE" id="PS50303"/>
    </source>
</evidence>
<dbReference type="PROSITE" id="PS50302">
    <property type="entry name" value="PUM"/>
    <property type="match status" value="7"/>
</dbReference>
<reference evidence="4 5" key="1">
    <citation type="submission" date="2016-11" db="EMBL/GenBank/DDBJ databases">
        <title>The macronuclear genome of Stentor coeruleus: a giant cell with tiny introns.</title>
        <authorList>
            <person name="Slabodnick M."/>
            <person name="Ruby J.G."/>
            <person name="Reiff S.B."/>
            <person name="Swart E.C."/>
            <person name="Gosai S."/>
            <person name="Prabakaran S."/>
            <person name="Witkowska E."/>
            <person name="Larue G.E."/>
            <person name="Fisher S."/>
            <person name="Freeman R.M."/>
            <person name="Gunawardena J."/>
            <person name="Chu W."/>
            <person name="Stover N.A."/>
            <person name="Gregory B.D."/>
            <person name="Nowacki M."/>
            <person name="Derisi J."/>
            <person name="Roy S.W."/>
            <person name="Marshall W.F."/>
            <person name="Sood P."/>
        </authorList>
    </citation>
    <scope>NUCLEOTIDE SEQUENCE [LARGE SCALE GENOMIC DNA]</scope>
    <source>
        <strain evidence="4">WM001</strain>
    </source>
</reference>
<dbReference type="AlphaFoldDB" id="A0A1R2BAU2"/>
<gene>
    <name evidence="4" type="ORF">SteCoe_27339</name>
</gene>
<dbReference type="InterPro" id="IPR001313">
    <property type="entry name" value="Pumilio_RNA-bd_rpt"/>
</dbReference>
<feature type="repeat" description="Pumilio" evidence="2">
    <location>
        <begin position="182"/>
        <end position="217"/>
    </location>
</feature>
<dbReference type="PANTHER" id="PTHR12537:SF12">
    <property type="entry name" value="MATERNAL PROTEIN PUMILIO"/>
    <property type="match status" value="1"/>
</dbReference>
<sequence>MLEKKLIGNILNEGDDADDELLARYVKTKRCVLFNYDELNKLPGRPISAPVDFVPFSAVNTVKSPKETREEIKIPPSEIKVQGNFNTSAPEFVPSFKPPIFESKNSAILPLRGRISELARDQSGSRFLQQQYELATADEKQMIFEEILTNCLSLIVDVFGNYVVQKLFDYGTKEHKRAVALQMLGKIVELSLHTYGCRVLQKVLETVEFDQKRMICQEFYGNVEKAVEDQNGNHVVQKCLEILPYNCTSFIVDSVKYNTVYWAKHQYGCRVIQKIIEFCPRDQMNLVFDAIVQNSIEISKENYGNYVIQHILDKGHPQDRERIVNSYKGRLIELSRHKFARYDIYSNVIEKCFVVGSPSQINDFSIEIFESPQVVDLMTDKFGNFVIQKALEKSTGKLQNFLINKVNEKAHVIRNYNFGKHVLNCLEKLRKVNPR</sequence>
<dbReference type="GO" id="GO:0003729">
    <property type="term" value="F:mRNA binding"/>
    <property type="evidence" value="ECO:0007669"/>
    <property type="project" value="TreeGrafter"/>
</dbReference>
<feature type="repeat" description="Pumilio" evidence="2">
    <location>
        <begin position="110"/>
        <end position="145"/>
    </location>
</feature>
<evidence type="ECO:0000256" key="2">
    <source>
        <dbReference type="PROSITE-ProRule" id="PRU00317"/>
    </source>
</evidence>
<feature type="repeat" description="Pumilio" evidence="2">
    <location>
        <begin position="367"/>
        <end position="404"/>
    </location>
</feature>
<dbReference type="InterPro" id="IPR033712">
    <property type="entry name" value="Pumilio_RNA-bd"/>
</dbReference>
<dbReference type="InterPro" id="IPR011989">
    <property type="entry name" value="ARM-like"/>
</dbReference>
<dbReference type="SUPFAM" id="SSF48371">
    <property type="entry name" value="ARM repeat"/>
    <property type="match status" value="1"/>
</dbReference>
<keyword evidence="5" id="KW-1185">Reference proteome</keyword>
<dbReference type="PANTHER" id="PTHR12537">
    <property type="entry name" value="RNA BINDING PROTEIN PUMILIO-RELATED"/>
    <property type="match status" value="1"/>
</dbReference>
<feature type="repeat" description="Pumilio" evidence="2">
    <location>
        <begin position="218"/>
        <end position="253"/>
    </location>
</feature>
<dbReference type="Pfam" id="PF00806">
    <property type="entry name" value="PUF"/>
    <property type="match status" value="8"/>
</dbReference>